<proteinExistence type="predicted"/>
<sequence length="104" mass="12535">MSTSLPPQMRLLWDVQIKQLSTKSPKGYRWDPRIVRFSLDLYCKNPKALDSVREFIILPSNRLIRYYKNSVNQEPGWNSETISWCKREAEWQKLKDHDYWGVFL</sequence>
<comment type="caution">
    <text evidence="1">The sequence shown here is derived from an EMBL/GenBank/DDBJ whole genome shotgun (WGS) entry which is preliminary data.</text>
</comment>
<dbReference type="AlphaFoldDB" id="A0A6S7ISG1"/>
<dbReference type="OrthoDB" id="5984577at2759"/>
<protein>
    <submittedName>
        <fullName evidence="1">Uncharacterized protein</fullName>
    </submittedName>
</protein>
<name>A0A6S7ISG1_PARCT</name>
<reference evidence="1" key="1">
    <citation type="submission" date="2020-04" db="EMBL/GenBank/DDBJ databases">
        <authorList>
            <person name="Alioto T."/>
            <person name="Alioto T."/>
            <person name="Gomez Garrido J."/>
        </authorList>
    </citation>
    <scope>NUCLEOTIDE SEQUENCE</scope>
    <source>
        <strain evidence="1">A484AB</strain>
    </source>
</reference>
<dbReference type="Proteomes" id="UP001152795">
    <property type="component" value="Unassembled WGS sequence"/>
</dbReference>
<dbReference type="EMBL" id="CACRXK020011882">
    <property type="protein sequence ID" value="CAB4022245.1"/>
    <property type="molecule type" value="Genomic_DNA"/>
</dbReference>
<accession>A0A6S7ISG1</accession>
<evidence type="ECO:0000313" key="2">
    <source>
        <dbReference type="Proteomes" id="UP001152795"/>
    </source>
</evidence>
<keyword evidence="2" id="KW-1185">Reference proteome</keyword>
<gene>
    <name evidence="1" type="ORF">PACLA_8A031534</name>
</gene>
<organism evidence="1 2">
    <name type="scientific">Paramuricea clavata</name>
    <name type="common">Red gorgonian</name>
    <name type="synonym">Violescent sea-whip</name>
    <dbReference type="NCBI Taxonomy" id="317549"/>
    <lineage>
        <taxon>Eukaryota</taxon>
        <taxon>Metazoa</taxon>
        <taxon>Cnidaria</taxon>
        <taxon>Anthozoa</taxon>
        <taxon>Octocorallia</taxon>
        <taxon>Malacalcyonacea</taxon>
        <taxon>Plexauridae</taxon>
        <taxon>Paramuricea</taxon>
    </lineage>
</organism>
<evidence type="ECO:0000313" key="1">
    <source>
        <dbReference type="EMBL" id="CAB4022245.1"/>
    </source>
</evidence>